<feature type="transmembrane region" description="Helical" evidence="2">
    <location>
        <begin position="50"/>
        <end position="74"/>
    </location>
</feature>
<feature type="transmembrane region" description="Helical" evidence="2">
    <location>
        <begin position="86"/>
        <end position="109"/>
    </location>
</feature>
<proteinExistence type="predicted"/>
<evidence type="ECO:0000256" key="2">
    <source>
        <dbReference type="SAM" id="Phobius"/>
    </source>
</evidence>
<feature type="transmembrane region" description="Helical" evidence="2">
    <location>
        <begin position="20"/>
        <end position="38"/>
    </location>
</feature>
<dbReference type="EMBL" id="FOFO01000015">
    <property type="protein sequence ID" value="SEQ06031.1"/>
    <property type="molecule type" value="Genomic_DNA"/>
</dbReference>
<dbReference type="RefSeq" id="WP_090206711.1">
    <property type="nucleotide sequence ID" value="NZ_FOFO01000015.1"/>
</dbReference>
<organism evidence="3 4">
    <name type="scientific">Ectothiorhodospira magna</name>
    <dbReference type="NCBI Taxonomy" id="867345"/>
    <lineage>
        <taxon>Bacteria</taxon>
        <taxon>Pseudomonadati</taxon>
        <taxon>Pseudomonadota</taxon>
        <taxon>Gammaproteobacteria</taxon>
        <taxon>Chromatiales</taxon>
        <taxon>Ectothiorhodospiraceae</taxon>
        <taxon>Ectothiorhodospira</taxon>
    </lineage>
</organism>
<evidence type="ECO:0000313" key="3">
    <source>
        <dbReference type="EMBL" id="SEQ06031.1"/>
    </source>
</evidence>
<name>A0A1H9CY19_9GAMM</name>
<keyword evidence="2" id="KW-0812">Transmembrane</keyword>
<dbReference type="AlphaFoldDB" id="A0A1H9CY19"/>
<gene>
    <name evidence="3" type="ORF">SAMN05421693_11554</name>
</gene>
<dbReference type="OrthoDB" id="5797051at2"/>
<sequence length="149" mass="16402">MAFSIMGLLAVVLEFFRGWLWFIGLFLLLDFALTFYFLKRSTGCRTCWVLPAYVTIGFGVFIFILSMITLPTITKSSWAALSGIDYLALIGASIGFGALFAILAFPFILNLLGIRSRPRPDNTGQATRTETPTPPKAPPQPAMTEKVAD</sequence>
<dbReference type="Proteomes" id="UP000199496">
    <property type="component" value="Unassembled WGS sequence"/>
</dbReference>
<keyword evidence="2" id="KW-1133">Transmembrane helix</keyword>
<evidence type="ECO:0000313" key="4">
    <source>
        <dbReference type="Proteomes" id="UP000199496"/>
    </source>
</evidence>
<dbReference type="STRING" id="867345.SAMN05421693_11554"/>
<keyword evidence="4" id="KW-1185">Reference proteome</keyword>
<feature type="region of interest" description="Disordered" evidence="1">
    <location>
        <begin position="120"/>
        <end position="149"/>
    </location>
</feature>
<keyword evidence="2" id="KW-0472">Membrane</keyword>
<reference evidence="3 4" key="1">
    <citation type="submission" date="2016-10" db="EMBL/GenBank/DDBJ databases">
        <authorList>
            <person name="de Groot N.N."/>
        </authorList>
    </citation>
    <scope>NUCLEOTIDE SEQUENCE [LARGE SCALE GENOMIC DNA]</scope>
    <source>
        <strain evidence="3 4">B7-7</strain>
    </source>
</reference>
<accession>A0A1H9CY19</accession>
<feature type="compositionally biased region" description="Pro residues" evidence="1">
    <location>
        <begin position="132"/>
        <end position="141"/>
    </location>
</feature>
<protein>
    <submittedName>
        <fullName evidence="3">Uncharacterized protein</fullName>
    </submittedName>
</protein>
<evidence type="ECO:0000256" key="1">
    <source>
        <dbReference type="SAM" id="MobiDB-lite"/>
    </source>
</evidence>